<evidence type="ECO:0000256" key="10">
    <source>
        <dbReference type="PIRSR" id="PIRSR623088-3"/>
    </source>
</evidence>
<dbReference type="PROSITE" id="PS51845">
    <property type="entry name" value="PDEASE_I_2"/>
    <property type="match status" value="1"/>
</dbReference>
<dbReference type="UniPathway" id="UPA00762">
    <property type="reaction ID" value="UER00747"/>
</dbReference>
<dbReference type="CDD" id="cd00130">
    <property type="entry name" value="PAS"/>
    <property type="match status" value="1"/>
</dbReference>
<comment type="caution">
    <text evidence="14">The sequence shown here is derived from an EMBL/GenBank/DDBJ whole genome shotgun (WGS) entry which is preliminary data.</text>
</comment>
<dbReference type="EMBL" id="LRGB01000024">
    <property type="protein sequence ID" value="KZS21312.1"/>
    <property type="molecule type" value="Genomic_DNA"/>
</dbReference>
<dbReference type="SUPFAM" id="SSF55785">
    <property type="entry name" value="PYP-like sensor domain (PAS domain)"/>
    <property type="match status" value="1"/>
</dbReference>
<evidence type="ECO:0000259" key="13">
    <source>
        <dbReference type="PROSITE" id="PS51845"/>
    </source>
</evidence>
<evidence type="ECO:0000256" key="4">
    <source>
        <dbReference type="ARBA" id="ARBA00012276"/>
    </source>
</evidence>
<dbReference type="STRING" id="35525.A0A162SHU9"/>
<sequence>MGCATSQLPLGGGSQRQRRHSSSANSSPPNNVTTVLPDNHHHHNDEKANRSVALATNNVISQQTQQQQALRIVRNPSNTDNRPSLENSTTGKYRRGNSSDQNSTSPTQLENGVRLSNDVRFGAMRAPPEPLKVMLVFEREDAQSDAWLWACRKLASRCGGTEMSHSNSRSSHSSSSSNSHEIHHQDVLVRTLQTELVQRKIAELEPNLIVIDRRSASRSREVDALCRWIRTQPGGNYPIILAVVKRNLLEREESIVSSILHIGYDRCYPESGNLGSCLSELLMLEASELQSRQRLRLAEASMTVAAVTRELVTVTDGHFNIRYINPGVERLLGFTADEIVGKNMIELYRCEAGNNRYDINDAAQHVLTNKTKEWEGSCFVRRRTGDSVPLYTRMIAVHSTKTEQVATITKCSGYSIDIASTCTADKHSVTSHIRRGPSVSKFRVTFRLLSFRLYVAIVSQLLDSQRIRLGASYSNKTSQFSDEAINETPDYVLLLQEPPPLFIDKSLSGDMGAYDFYPMPRSSLHSVRKASYDVRSVGSDGAIIRRQSLARLHSMAIEGPITKVINIITAAQESSPNYISQALDKVLDILRSTELFAPHVAEVKGRNEDPVTTDLVGALLLGQKQPGYIRRSSNETSLKSSHSQLYSRPLLPSLNNISIPIQLREMLENDSQWDFDVIRLEKLTGKRPLVWLGMTIMTRFEVPRTLNCDEATLQNWLTVIEANYHSTNTYHNSTHAADVLQSTAYFLQRNRIKALLDPLDLTACLIAAAIHDVDHPGKTRVNIFKGLDRESYKVIRQSIIDMVLATEMTKHFEHLTKFINIFAKPFLRQDEDQYEPPEIDYASLNTQENIILVKRMLIKCADVSNPTRPLNMCIEWARRIAEEYFNQTAEEKAKGLPVVMPQFDRQTCSIPKSQIGFTDYFVSDMFDAWDAYAEVPELLQHMKRNYQFWKEQETMGVTGLPPEHIIPLTPTELVRKIEFETLAECKETVEPTEDK</sequence>
<evidence type="ECO:0000256" key="9">
    <source>
        <dbReference type="PIRSR" id="PIRSR623088-2"/>
    </source>
</evidence>
<feature type="binding site" evidence="10">
    <location>
        <position position="862"/>
    </location>
    <ligand>
        <name>Zn(2+)</name>
        <dbReference type="ChEBI" id="CHEBI:29105"/>
        <label>1</label>
    </ligand>
</feature>
<proteinExistence type="inferred from homology"/>
<evidence type="ECO:0000256" key="8">
    <source>
        <dbReference type="PIRSR" id="PIRSR623088-1"/>
    </source>
</evidence>
<feature type="binding site" evidence="9">
    <location>
        <position position="862"/>
    </location>
    <ligand>
        <name>AMP</name>
        <dbReference type="ChEBI" id="CHEBI:456215"/>
    </ligand>
</feature>
<evidence type="ECO:0000259" key="12">
    <source>
        <dbReference type="PROSITE" id="PS50112"/>
    </source>
</evidence>
<feature type="domain" description="PAS" evidence="12">
    <location>
        <begin position="312"/>
        <end position="370"/>
    </location>
</feature>
<dbReference type="InterPro" id="IPR003607">
    <property type="entry name" value="HD/PDEase_dom"/>
</dbReference>
<comment type="pathway">
    <text evidence="2">Purine metabolism; 3',5'-cyclic AMP degradation; AMP from 3',5'-cyclic AMP: step 1/1.</text>
</comment>
<evidence type="ECO:0000313" key="15">
    <source>
        <dbReference type="Proteomes" id="UP000076858"/>
    </source>
</evidence>
<dbReference type="PANTHER" id="PTHR11347">
    <property type="entry name" value="CYCLIC NUCLEOTIDE PHOSPHODIESTERASE"/>
    <property type="match status" value="1"/>
</dbReference>
<dbReference type="AlphaFoldDB" id="A0A162SHU9"/>
<dbReference type="InterPro" id="IPR023088">
    <property type="entry name" value="PDEase"/>
</dbReference>
<keyword evidence="15" id="KW-1185">Reference proteome</keyword>
<feature type="binding site" evidence="10">
    <location>
        <position position="735"/>
    </location>
    <ligand>
        <name>Zn(2+)</name>
        <dbReference type="ChEBI" id="CHEBI:29105"/>
        <label>1</label>
    </ligand>
</feature>
<reference evidence="14 15" key="1">
    <citation type="submission" date="2016-03" db="EMBL/GenBank/DDBJ databases">
        <title>EvidentialGene: Evidence-directed Construction of Genes on Genomes.</title>
        <authorList>
            <person name="Gilbert D.G."/>
            <person name="Choi J.-H."/>
            <person name="Mockaitis K."/>
            <person name="Colbourne J."/>
            <person name="Pfrender M."/>
        </authorList>
    </citation>
    <scope>NUCLEOTIDE SEQUENCE [LARGE SCALE GENOMIC DNA]</scope>
    <source>
        <strain evidence="14 15">Xinb3</strain>
        <tissue evidence="14">Complete organism</tissue>
    </source>
</reference>
<dbReference type="InterPro" id="IPR036971">
    <property type="entry name" value="PDEase_catalytic_dom_sf"/>
</dbReference>
<dbReference type="GO" id="GO:0004115">
    <property type="term" value="F:3',5'-cyclic-AMP phosphodiesterase activity"/>
    <property type="evidence" value="ECO:0007669"/>
    <property type="project" value="UniProtKB-EC"/>
</dbReference>
<dbReference type="InterPro" id="IPR057304">
    <property type="entry name" value="PDE8-like_REC_N"/>
</dbReference>
<dbReference type="GO" id="GO:0046872">
    <property type="term" value="F:metal ion binding"/>
    <property type="evidence" value="ECO:0007669"/>
    <property type="project" value="UniProtKB-KW"/>
</dbReference>
<organism evidence="14 15">
    <name type="scientific">Daphnia magna</name>
    <dbReference type="NCBI Taxonomy" id="35525"/>
    <lineage>
        <taxon>Eukaryota</taxon>
        <taxon>Metazoa</taxon>
        <taxon>Ecdysozoa</taxon>
        <taxon>Arthropoda</taxon>
        <taxon>Crustacea</taxon>
        <taxon>Branchiopoda</taxon>
        <taxon>Diplostraca</taxon>
        <taxon>Cladocera</taxon>
        <taxon>Anomopoda</taxon>
        <taxon>Daphniidae</taxon>
        <taxon>Daphnia</taxon>
    </lineage>
</organism>
<evidence type="ECO:0000256" key="2">
    <source>
        <dbReference type="ARBA" id="ARBA00004703"/>
    </source>
</evidence>
<gene>
    <name evidence="14" type="ORF">APZ42_011221</name>
</gene>
<dbReference type="Proteomes" id="UP000076858">
    <property type="component" value="Unassembled WGS sequence"/>
</dbReference>
<dbReference type="InterPro" id="IPR002073">
    <property type="entry name" value="PDEase_catalytic_dom"/>
</dbReference>
<feature type="binding site" evidence="10">
    <location>
        <position position="771"/>
    </location>
    <ligand>
        <name>Zn(2+)</name>
        <dbReference type="ChEBI" id="CHEBI:29105"/>
        <label>1</label>
    </ligand>
</feature>
<evidence type="ECO:0000256" key="7">
    <source>
        <dbReference type="ARBA" id="ARBA00023149"/>
    </source>
</evidence>
<name>A0A162SHU9_9CRUS</name>
<dbReference type="GO" id="GO:0006198">
    <property type="term" value="P:cAMP catabolic process"/>
    <property type="evidence" value="ECO:0007669"/>
    <property type="project" value="UniProtKB-UniPathway"/>
</dbReference>
<feature type="compositionally biased region" description="Polar residues" evidence="11">
    <location>
        <begin position="75"/>
        <end position="110"/>
    </location>
</feature>
<feature type="active site" description="Proton donor" evidence="8">
    <location>
        <position position="731"/>
    </location>
</feature>
<evidence type="ECO:0000313" key="14">
    <source>
        <dbReference type="EMBL" id="KZS21312.1"/>
    </source>
</evidence>
<dbReference type="SMART" id="SM00091">
    <property type="entry name" value="PAS"/>
    <property type="match status" value="1"/>
</dbReference>
<dbReference type="PRINTS" id="PR00387">
    <property type="entry name" value="PDIESTERASE1"/>
</dbReference>
<keyword evidence="5 10" id="KW-0479">Metal-binding</keyword>
<dbReference type="Pfam" id="PF13426">
    <property type="entry name" value="PAS_9"/>
    <property type="match status" value="1"/>
</dbReference>
<dbReference type="Gene3D" id="1.10.1300.10">
    <property type="entry name" value="3'5'-cyclic nucleotide phosphodiesterase, catalytic domain"/>
    <property type="match status" value="2"/>
</dbReference>
<feature type="region of interest" description="Disordered" evidence="11">
    <location>
        <begin position="73"/>
        <end position="113"/>
    </location>
</feature>
<keyword evidence="7" id="KW-0114">cAMP</keyword>
<dbReference type="InterPro" id="IPR000014">
    <property type="entry name" value="PAS"/>
</dbReference>
<dbReference type="PROSITE" id="PS50112">
    <property type="entry name" value="PAS"/>
    <property type="match status" value="1"/>
</dbReference>
<feature type="domain" description="PDEase" evidence="13">
    <location>
        <begin position="655"/>
        <end position="956"/>
    </location>
</feature>
<evidence type="ECO:0000256" key="6">
    <source>
        <dbReference type="ARBA" id="ARBA00022801"/>
    </source>
</evidence>
<evidence type="ECO:0000256" key="3">
    <source>
        <dbReference type="ARBA" id="ARBA00006437"/>
    </source>
</evidence>
<dbReference type="InterPro" id="IPR035965">
    <property type="entry name" value="PAS-like_dom_sf"/>
</dbReference>
<feature type="compositionally biased region" description="Low complexity" evidence="11">
    <location>
        <begin position="22"/>
        <end position="31"/>
    </location>
</feature>
<feature type="region of interest" description="Disordered" evidence="11">
    <location>
        <begin position="1"/>
        <end position="48"/>
    </location>
</feature>
<evidence type="ECO:0000256" key="1">
    <source>
        <dbReference type="ARBA" id="ARBA00001968"/>
    </source>
</evidence>
<dbReference type="Pfam" id="PF23198">
    <property type="entry name" value="PDE8A_N"/>
    <property type="match status" value="1"/>
</dbReference>
<keyword evidence="6" id="KW-0378">Hydrolase</keyword>
<feature type="compositionally biased region" description="Low complexity" evidence="11">
    <location>
        <begin position="164"/>
        <end position="179"/>
    </location>
</feature>
<protein>
    <recommendedName>
        <fullName evidence="4">3',5'-cyclic-AMP phosphodiesterase</fullName>
        <ecNumber evidence="4">3.1.4.53</ecNumber>
    </recommendedName>
</protein>
<evidence type="ECO:0000256" key="11">
    <source>
        <dbReference type="SAM" id="MobiDB-lite"/>
    </source>
</evidence>
<feature type="binding site" evidence="10">
    <location>
        <position position="772"/>
    </location>
    <ligand>
        <name>Zn(2+)</name>
        <dbReference type="ChEBI" id="CHEBI:29105"/>
        <label>2</label>
    </ligand>
</feature>
<dbReference type="Gene3D" id="3.30.450.20">
    <property type="entry name" value="PAS domain"/>
    <property type="match status" value="1"/>
</dbReference>
<feature type="region of interest" description="Disordered" evidence="11">
    <location>
        <begin position="160"/>
        <end position="183"/>
    </location>
</feature>
<accession>A0A162SHU9</accession>
<dbReference type="SUPFAM" id="SSF109604">
    <property type="entry name" value="HD-domain/PDEase-like"/>
    <property type="match status" value="1"/>
</dbReference>
<feature type="binding site" evidence="9">
    <location>
        <position position="772"/>
    </location>
    <ligand>
        <name>AMP</name>
        <dbReference type="ChEBI" id="CHEBI:456215"/>
    </ligand>
</feature>
<comment type="cofactor">
    <cofactor evidence="1">
        <name>a divalent metal cation</name>
        <dbReference type="ChEBI" id="CHEBI:60240"/>
    </cofactor>
</comment>
<dbReference type="OrthoDB" id="189220at2759"/>
<dbReference type="SMART" id="SM00471">
    <property type="entry name" value="HDc"/>
    <property type="match status" value="1"/>
</dbReference>
<dbReference type="GO" id="GO:0007165">
    <property type="term" value="P:signal transduction"/>
    <property type="evidence" value="ECO:0007669"/>
    <property type="project" value="InterPro"/>
</dbReference>
<feature type="binding site" evidence="9">
    <location>
        <position position="914"/>
    </location>
    <ligand>
        <name>AMP</name>
        <dbReference type="ChEBI" id="CHEBI:456215"/>
    </ligand>
</feature>
<dbReference type="CDD" id="cd00077">
    <property type="entry name" value="HDc"/>
    <property type="match status" value="1"/>
</dbReference>
<feature type="binding site" evidence="10">
    <location>
        <position position="772"/>
    </location>
    <ligand>
        <name>Zn(2+)</name>
        <dbReference type="ChEBI" id="CHEBI:29105"/>
        <label>1</label>
    </ligand>
</feature>
<dbReference type="EC" id="3.1.4.53" evidence="4"/>
<evidence type="ECO:0000256" key="5">
    <source>
        <dbReference type="ARBA" id="ARBA00022723"/>
    </source>
</evidence>
<comment type="similarity">
    <text evidence="3">Belongs to the cyclic nucleotide phosphodiesterase family. PDE8 subfamily.</text>
</comment>
<dbReference type="NCBIfam" id="TIGR00229">
    <property type="entry name" value="sensory_box"/>
    <property type="match status" value="1"/>
</dbReference>
<feature type="binding site" evidence="9">
    <location>
        <begin position="731"/>
        <end position="735"/>
    </location>
    <ligand>
        <name>AMP</name>
        <dbReference type="ChEBI" id="CHEBI:456215"/>
    </ligand>
</feature>
<dbReference type="Pfam" id="PF00233">
    <property type="entry name" value="PDEase_I"/>
    <property type="match status" value="2"/>
</dbReference>